<dbReference type="HOGENOM" id="CLU_041547_1_0_0"/>
<dbReference type="InterPro" id="IPR036291">
    <property type="entry name" value="NAD(P)-bd_dom_sf"/>
</dbReference>
<dbReference type="Pfam" id="PF01408">
    <property type="entry name" value="GFO_IDH_MocA"/>
    <property type="match status" value="1"/>
</dbReference>
<dbReference type="OrthoDB" id="9815825at2"/>
<dbReference type="eggNOG" id="COG0673">
    <property type="taxonomic scope" value="Bacteria"/>
</dbReference>
<dbReference type="InterPro" id="IPR052515">
    <property type="entry name" value="Gfo/Idh/MocA_Oxidoreductase"/>
</dbReference>
<dbReference type="SUPFAM" id="SSF55347">
    <property type="entry name" value="Glyceraldehyde-3-phosphate dehydrogenase-like, C-terminal domain"/>
    <property type="match status" value="1"/>
</dbReference>
<dbReference type="InterPro" id="IPR000683">
    <property type="entry name" value="Gfo/Idh/MocA-like_OxRdtase_N"/>
</dbReference>
<dbReference type="SUPFAM" id="SSF51735">
    <property type="entry name" value="NAD(P)-binding Rossmann-fold domains"/>
    <property type="match status" value="1"/>
</dbReference>
<organism evidence="2 3">
    <name type="scientific">Pseudothermotoga lettingae (strain ATCC BAA-301 / DSM 14385 / NBRC 107922 / TMO)</name>
    <name type="common">Thermotoga lettingae</name>
    <dbReference type="NCBI Taxonomy" id="416591"/>
    <lineage>
        <taxon>Bacteria</taxon>
        <taxon>Thermotogati</taxon>
        <taxon>Thermotogota</taxon>
        <taxon>Thermotogae</taxon>
        <taxon>Thermotogales</taxon>
        <taxon>Thermotogaceae</taxon>
        <taxon>Pseudothermotoga</taxon>
    </lineage>
</organism>
<reference evidence="2 3" key="2">
    <citation type="journal article" date="2009" name="Proc. Natl. Acad. Sci. U.S.A.">
        <title>On the chimeric nature, thermophilic origin, and phylogenetic placement of the Thermotogales.</title>
        <authorList>
            <person name="Zhaxybayeva O."/>
            <person name="Swithers K.S."/>
            <person name="Lapierre P."/>
            <person name="Fournier G.P."/>
            <person name="Bickhart D.M."/>
            <person name="DeBoy R.T."/>
            <person name="Nelson K.E."/>
            <person name="Nesbo C.L."/>
            <person name="Doolittle W.F."/>
            <person name="Gogarten J.P."/>
            <person name="Noll K.M."/>
        </authorList>
    </citation>
    <scope>NUCLEOTIDE SEQUENCE [LARGE SCALE GENOMIC DNA]</scope>
    <source>
        <strain evidence="3">ATCC BAA-301 / DSM 14385 / NBRC 107922 / TMO</strain>
    </source>
</reference>
<gene>
    <name evidence="2" type="ordered locus">Tlet_1133</name>
</gene>
<feature type="domain" description="Gfo/Idh/MocA-like oxidoreductase N-terminal" evidence="1">
    <location>
        <begin position="4"/>
        <end position="126"/>
    </location>
</feature>
<dbReference type="Gene3D" id="3.30.360.10">
    <property type="entry name" value="Dihydrodipicolinate Reductase, domain 2"/>
    <property type="match status" value="1"/>
</dbReference>
<keyword evidence="3" id="KW-1185">Reference proteome</keyword>
<dbReference type="RefSeq" id="WP_012003179.1">
    <property type="nucleotide sequence ID" value="NC_009828.1"/>
</dbReference>
<protein>
    <submittedName>
        <fullName evidence="2">Oxidoreductase domain protein</fullName>
    </submittedName>
</protein>
<dbReference type="GO" id="GO:0000166">
    <property type="term" value="F:nucleotide binding"/>
    <property type="evidence" value="ECO:0007669"/>
    <property type="project" value="InterPro"/>
</dbReference>
<proteinExistence type="predicted"/>
<dbReference type="EMBL" id="CP000812">
    <property type="protein sequence ID" value="ABV33698.1"/>
    <property type="molecule type" value="Genomic_DNA"/>
</dbReference>
<dbReference type="PANTHER" id="PTHR43249">
    <property type="entry name" value="UDP-N-ACETYL-2-AMINO-2-DEOXY-D-GLUCURONATE OXIDASE"/>
    <property type="match status" value="1"/>
</dbReference>
<name>A8F6B4_PSELT</name>
<evidence type="ECO:0000259" key="1">
    <source>
        <dbReference type="Pfam" id="PF01408"/>
    </source>
</evidence>
<reference evidence="2 3" key="1">
    <citation type="submission" date="2007-08" db="EMBL/GenBank/DDBJ databases">
        <title>Complete sequence of Thermotoga lettingae TMO.</title>
        <authorList>
            <consortium name="US DOE Joint Genome Institute"/>
            <person name="Copeland A."/>
            <person name="Lucas S."/>
            <person name="Lapidus A."/>
            <person name="Barry K."/>
            <person name="Glavina del Rio T."/>
            <person name="Dalin E."/>
            <person name="Tice H."/>
            <person name="Pitluck S."/>
            <person name="Foster B."/>
            <person name="Bruce D."/>
            <person name="Schmutz J."/>
            <person name="Larimer F."/>
            <person name="Land M."/>
            <person name="Hauser L."/>
            <person name="Kyrpides N."/>
            <person name="Mikhailova N."/>
            <person name="Nelson K."/>
            <person name="Gogarten J.P."/>
            <person name="Noll K."/>
            <person name="Richardson P."/>
        </authorList>
    </citation>
    <scope>NUCLEOTIDE SEQUENCE [LARGE SCALE GENOMIC DNA]</scope>
    <source>
        <strain evidence="3">ATCC BAA-301 / DSM 14385 / NBRC 107922 / TMO</strain>
    </source>
</reference>
<accession>A8F6B4</accession>
<dbReference type="AlphaFoldDB" id="A8F6B4"/>
<dbReference type="Proteomes" id="UP000002016">
    <property type="component" value="Chromosome"/>
</dbReference>
<evidence type="ECO:0000313" key="3">
    <source>
        <dbReference type="Proteomes" id="UP000002016"/>
    </source>
</evidence>
<dbReference type="KEGG" id="tle:Tlet_1133"/>
<dbReference type="Gene3D" id="3.40.50.720">
    <property type="entry name" value="NAD(P)-binding Rossmann-like Domain"/>
    <property type="match status" value="1"/>
</dbReference>
<sequence>MKQISVVLAGIGGYSAKYVENILKKTDSWFRIAGVVDPYPEKSTMYSRLEDMDIPIFKTLKEFYRHKKADLAIISSPIHYHCEQTCEALENGSNVLCEKPAAATVQEIKEMIYQRERHRKLVAVGFQWAYDPVFLKLKQDVIAGKFGAPLRLKALVLWPRDIFYYKRTSWAGRLIMNGKFVLDSVANNATSHFLHAMLFLIGNDLQNSITPKAVEAELYRVNKIESFDTCCMKIKTLSAEIMFYASHAVNELWGPQFAFDFEGAKIVYNDPEIPESQGKIIAIYKNRKEIYGPVEHGSMRKLWVVMENLGKGRNEPVCTLESALSQTLVINGAHESSEIIDFPEAVVKFDKDKSLFWVKGLSEFMKSCFEKNKLFSEMGISWAKHGRKIELDNYEFFKGGTK</sequence>
<dbReference type="STRING" id="416591.Tlet_1133"/>
<evidence type="ECO:0000313" key="2">
    <source>
        <dbReference type="EMBL" id="ABV33698.1"/>
    </source>
</evidence>
<dbReference type="PANTHER" id="PTHR43249:SF1">
    <property type="entry name" value="D-GLUCOSIDE 3-DEHYDROGENASE"/>
    <property type="match status" value="1"/>
</dbReference>